<proteinExistence type="predicted"/>
<reference evidence="4 5" key="1">
    <citation type="submission" date="2019-11" db="EMBL/GenBank/DDBJ databases">
        <authorList>
            <person name="Holert J."/>
        </authorList>
    </citation>
    <scope>NUCLEOTIDE SEQUENCE [LARGE SCALE GENOMIC DNA]</scope>
    <source>
        <strain evidence="2">BC3_2A</strain>
        <strain evidence="3">SB11_1A</strain>
    </source>
</reference>
<dbReference type="AlphaFoldDB" id="A0A5S9MU53"/>
<evidence type="ECO:0000313" key="2">
    <source>
        <dbReference type="EMBL" id="CAA0079583.1"/>
    </source>
</evidence>
<keyword evidence="4" id="KW-1185">Reference proteome</keyword>
<gene>
    <name evidence="3" type="ORF">IHBHHGIJ_00958</name>
    <name evidence="2" type="ORF">KFEGEMFD_00193</name>
</gene>
<evidence type="ECO:0000313" key="4">
    <source>
        <dbReference type="Proteomes" id="UP000435877"/>
    </source>
</evidence>
<dbReference type="Proteomes" id="UP000439591">
    <property type="component" value="Unassembled WGS sequence"/>
</dbReference>
<dbReference type="RefSeq" id="WP_159267610.1">
    <property type="nucleotide sequence ID" value="NZ_CACSIK010000001.1"/>
</dbReference>
<feature type="transmembrane region" description="Helical" evidence="1">
    <location>
        <begin position="61"/>
        <end position="83"/>
    </location>
</feature>
<accession>A0A5S9MU53</accession>
<evidence type="ECO:0000313" key="5">
    <source>
        <dbReference type="Proteomes" id="UP000439591"/>
    </source>
</evidence>
<dbReference type="Proteomes" id="UP000435877">
    <property type="component" value="Unassembled WGS sequence"/>
</dbReference>
<dbReference type="EMBL" id="CACSIK010000001">
    <property type="protein sequence ID" value="CAA0086071.1"/>
    <property type="molecule type" value="Genomic_DNA"/>
</dbReference>
<evidence type="ECO:0000313" key="3">
    <source>
        <dbReference type="EMBL" id="CAA0086071.1"/>
    </source>
</evidence>
<keyword evidence="1" id="KW-1133">Transmembrane helix</keyword>
<protein>
    <submittedName>
        <fullName evidence="2">Uncharacterized protein</fullName>
    </submittedName>
</protein>
<organism evidence="2 5">
    <name type="scientific">Zhongshania aliphaticivorans</name>
    <dbReference type="NCBI Taxonomy" id="1470434"/>
    <lineage>
        <taxon>Bacteria</taxon>
        <taxon>Pseudomonadati</taxon>
        <taxon>Pseudomonadota</taxon>
        <taxon>Gammaproteobacteria</taxon>
        <taxon>Cellvibrionales</taxon>
        <taxon>Spongiibacteraceae</taxon>
        <taxon>Zhongshania</taxon>
    </lineage>
</organism>
<evidence type="ECO:0000256" key="1">
    <source>
        <dbReference type="SAM" id="Phobius"/>
    </source>
</evidence>
<keyword evidence="1" id="KW-0472">Membrane</keyword>
<sequence>MTRLSPFHRTSLLAVLLLCLSWSAWLQGNHIHIAEHAAIDACVLCHYNTAAMPSSPSAPDIITVAQTVIAVIAFLGALPLSFLSPPARAPPRKFIVV</sequence>
<dbReference type="EMBL" id="CACSIM010000001">
    <property type="protein sequence ID" value="CAA0079583.1"/>
    <property type="molecule type" value="Genomic_DNA"/>
</dbReference>
<keyword evidence="1" id="KW-0812">Transmembrane</keyword>
<name>A0A5S9MU53_9GAMM</name>